<name>A0ABT3XKU8_9FLAO</name>
<evidence type="ECO:0000256" key="1">
    <source>
        <dbReference type="SAM" id="MobiDB-lite"/>
    </source>
</evidence>
<feature type="chain" id="PRO_5045803641" description="Secretion system C-terminal sorting domain-containing protein" evidence="2">
    <location>
        <begin position="18"/>
        <end position="142"/>
    </location>
</feature>
<protein>
    <recommendedName>
        <fullName evidence="5">Secretion system C-terminal sorting domain-containing protein</fullName>
    </recommendedName>
</protein>
<evidence type="ECO:0000313" key="4">
    <source>
        <dbReference type="Proteomes" id="UP001073122"/>
    </source>
</evidence>
<organism evidence="3 4">
    <name type="scientific">Chryseobacterium formosus</name>
    <dbReference type="NCBI Taxonomy" id="1537363"/>
    <lineage>
        <taxon>Bacteria</taxon>
        <taxon>Pseudomonadati</taxon>
        <taxon>Bacteroidota</taxon>
        <taxon>Flavobacteriia</taxon>
        <taxon>Flavobacteriales</taxon>
        <taxon>Weeksellaceae</taxon>
        <taxon>Chryseobacterium group</taxon>
        <taxon>Chryseobacterium</taxon>
    </lineage>
</organism>
<dbReference type="RefSeq" id="WP_267264074.1">
    <property type="nucleotide sequence ID" value="NZ_JAOVZW010000001.1"/>
</dbReference>
<accession>A0ABT3XKU8</accession>
<gene>
    <name evidence="3" type="ORF">OF897_02315</name>
</gene>
<evidence type="ECO:0000256" key="2">
    <source>
        <dbReference type="SAM" id="SignalP"/>
    </source>
</evidence>
<reference evidence="3" key="1">
    <citation type="submission" date="2022-10" db="EMBL/GenBank/DDBJ databases">
        <title>Chryseobacterium sp. nov., a novel bacterial species.</title>
        <authorList>
            <person name="Cao Y."/>
        </authorList>
    </citation>
    <scope>NUCLEOTIDE SEQUENCE</scope>
    <source>
        <strain evidence="3">CCTCC AB2015118</strain>
    </source>
</reference>
<feature type="region of interest" description="Disordered" evidence="1">
    <location>
        <begin position="28"/>
        <end position="58"/>
    </location>
</feature>
<proteinExistence type="predicted"/>
<comment type="caution">
    <text evidence="3">The sequence shown here is derived from an EMBL/GenBank/DDBJ whole genome shotgun (WGS) entry which is preliminary data.</text>
</comment>
<keyword evidence="2" id="KW-0732">Signal</keyword>
<dbReference type="EMBL" id="JAOVZW010000001">
    <property type="protein sequence ID" value="MCX8522754.1"/>
    <property type="molecule type" value="Genomic_DNA"/>
</dbReference>
<dbReference type="Proteomes" id="UP001073122">
    <property type="component" value="Unassembled WGS sequence"/>
</dbReference>
<evidence type="ECO:0000313" key="3">
    <source>
        <dbReference type="EMBL" id="MCX8522754.1"/>
    </source>
</evidence>
<keyword evidence="4" id="KW-1185">Reference proteome</keyword>
<sequence>MLKSTLLFLFGCSFCFAQIQVSTTSTMNLEGDGTKVKSTDGQGSGSGPSTPPPPTYNNTQVMRDNTDVFIDQGKLNVIINQQDKKISRYFVNDGYGNKKIDEIISATNSFKVDISNLNSGHYYISVVLVSPNVVLTKSFIKP</sequence>
<feature type="signal peptide" evidence="2">
    <location>
        <begin position="1"/>
        <end position="17"/>
    </location>
</feature>
<evidence type="ECO:0008006" key="5">
    <source>
        <dbReference type="Google" id="ProtNLM"/>
    </source>
</evidence>